<gene>
    <name evidence="2" type="ORF">Sste5346_010031</name>
</gene>
<evidence type="ECO:0000313" key="3">
    <source>
        <dbReference type="Proteomes" id="UP001583186"/>
    </source>
</evidence>
<accession>A0ABR3YHE7</accession>
<dbReference type="Proteomes" id="UP001583186">
    <property type="component" value="Unassembled WGS sequence"/>
</dbReference>
<dbReference type="PANTHER" id="PTHR42815">
    <property type="entry name" value="FAD-BINDING, PUTATIVE (AFU_ORTHOLOGUE AFUA_6G07600)-RELATED"/>
    <property type="match status" value="1"/>
</dbReference>
<organism evidence="2 3">
    <name type="scientific">Sporothrix stenoceras</name>
    <dbReference type="NCBI Taxonomy" id="5173"/>
    <lineage>
        <taxon>Eukaryota</taxon>
        <taxon>Fungi</taxon>
        <taxon>Dikarya</taxon>
        <taxon>Ascomycota</taxon>
        <taxon>Pezizomycotina</taxon>
        <taxon>Sordariomycetes</taxon>
        <taxon>Sordariomycetidae</taxon>
        <taxon>Ophiostomatales</taxon>
        <taxon>Ophiostomataceae</taxon>
        <taxon>Sporothrix</taxon>
    </lineage>
</organism>
<keyword evidence="3" id="KW-1185">Reference proteome</keyword>
<dbReference type="PANTHER" id="PTHR42815:SF2">
    <property type="entry name" value="FAD-BINDING, PUTATIVE (AFU_ORTHOLOGUE AFUA_6G07600)-RELATED"/>
    <property type="match status" value="1"/>
</dbReference>
<name>A0ABR3YHE7_9PEZI</name>
<comment type="caution">
    <text evidence="2">The sequence shown here is derived from an EMBL/GenBank/DDBJ whole genome shotgun (WGS) entry which is preliminary data.</text>
</comment>
<evidence type="ECO:0000256" key="1">
    <source>
        <dbReference type="SAM" id="MobiDB-lite"/>
    </source>
</evidence>
<evidence type="ECO:0000313" key="2">
    <source>
        <dbReference type="EMBL" id="KAL1887738.1"/>
    </source>
</evidence>
<sequence length="180" mass="18750">MAAIQEHSVQWHAGEIAMHRLLNGPHYAEPNPTSAGLSQAHASRVAASPLVAFGALDRKGRPWTTVLGGSPQFAQAVAPSVLGVRSVVDLDYDPVVDALFGSDTKSCSTKGDGELLRPGPEHGPVMAGLSINLMTRDRVKLAGRMLAGAASTRPDESAQGDQVARGRTGEVLLAASPGWP</sequence>
<proteinExistence type="predicted"/>
<feature type="region of interest" description="Disordered" evidence="1">
    <location>
        <begin position="147"/>
        <end position="166"/>
    </location>
</feature>
<dbReference type="EMBL" id="JAWCUI010000110">
    <property type="protein sequence ID" value="KAL1887738.1"/>
    <property type="molecule type" value="Genomic_DNA"/>
</dbReference>
<protein>
    <submittedName>
        <fullName evidence="2">Uncharacterized protein</fullName>
    </submittedName>
</protein>
<reference evidence="2 3" key="1">
    <citation type="journal article" date="2024" name="IMA Fungus">
        <title>IMA Genome - F19 : A genome assembly and annotation guide to empower mycologists, including annotated draft genome sequences of Ceratocystis pirilliformis, Diaporthe australafricana, Fusarium ophioides, Paecilomyces lecythidis, and Sporothrix stenoceras.</title>
        <authorList>
            <person name="Aylward J."/>
            <person name="Wilson A.M."/>
            <person name="Visagie C.M."/>
            <person name="Spraker J."/>
            <person name="Barnes I."/>
            <person name="Buitendag C."/>
            <person name="Ceriani C."/>
            <person name="Del Mar Angel L."/>
            <person name="du Plessis D."/>
            <person name="Fuchs T."/>
            <person name="Gasser K."/>
            <person name="Kramer D."/>
            <person name="Li W."/>
            <person name="Munsamy K."/>
            <person name="Piso A."/>
            <person name="Price J.L."/>
            <person name="Sonnekus B."/>
            <person name="Thomas C."/>
            <person name="van der Nest A."/>
            <person name="van Dijk A."/>
            <person name="van Heerden A."/>
            <person name="van Vuuren N."/>
            <person name="Yilmaz N."/>
            <person name="Duong T.A."/>
            <person name="van der Merwe N.A."/>
            <person name="Wingfield M.J."/>
            <person name="Wingfield B.D."/>
        </authorList>
    </citation>
    <scope>NUCLEOTIDE SEQUENCE [LARGE SCALE GENOMIC DNA]</scope>
    <source>
        <strain evidence="2 3">CMW 5346</strain>
    </source>
</reference>